<sequence>MRVTTMRHLFSHTPHTWFKPPPPGNAPDYSTAPRLQANAGTAFDCAARLGGLRWGEYSSPGDRVVDSFFNLLDLHPSLLELFEAKIAVIEAMGSTRARRRARITKEEVRDAFTSIFAGGLEGATCELLDHYASITEENFTPTTSGYWVTPSSFQGLSYRTRGDAILEIGRGVDDSAVVVSSIAIEFKRRPVHHTAAKGPPPTGSNSAIPVLDHASPVPLQNFETQVSVGPDAIATKCASQGCRFFLLFSVPFFQIGELTSTSTAPMPGTSVLSTTTPLITTEASAPPILRRQYSLLIQELARWVERHPGTSLRPAETLGVDVPARSSFTAEMKVPDPEKARVKELLDANANTSNQSRSRPD</sequence>
<dbReference type="STRING" id="796604.A0A2X0MLK4"/>
<dbReference type="Proteomes" id="UP000249464">
    <property type="component" value="Unassembled WGS sequence"/>
</dbReference>
<gene>
    <name evidence="1" type="primary">BQ5605_C030g10856</name>
    <name evidence="1" type="ORF">BQ5605_C030G10856</name>
</gene>
<evidence type="ECO:0000313" key="2">
    <source>
        <dbReference type="Proteomes" id="UP000249464"/>
    </source>
</evidence>
<organism evidence="1 2">
    <name type="scientific">Microbotryum silenes-dioicae</name>
    <dbReference type="NCBI Taxonomy" id="796604"/>
    <lineage>
        <taxon>Eukaryota</taxon>
        <taxon>Fungi</taxon>
        <taxon>Dikarya</taxon>
        <taxon>Basidiomycota</taxon>
        <taxon>Pucciniomycotina</taxon>
        <taxon>Microbotryomycetes</taxon>
        <taxon>Microbotryales</taxon>
        <taxon>Microbotryaceae</taxon>
        <taxon>Microbotryum</taxon>
    </lineage>
</organism>
<accession>A0A2X0MLK4</accession>
<reference evidence="1 2" key="1">
    <citation type="submission" date="2016-11" db="EMBL/GenBank/DDBJ databases">
        <authorList>
            <person name="Jaros S."/>
            <person name="Januszkiewicz K."/>
            <person name="Wedrychowicz H."/>
        </authorList>
    </citation>
    <scope>NUCLEOTIDE SEQUENCE [LARGE SCALE GENOMIC DNA]</scope>
</reference>
<evidence type="ECO:0000313" key="1">
    <source>
        <dbReference type="EMBL" id="SGZ09233.1"/>
    </source>
</evidence>
<dbReference type="EMBL" id="FQNC01000069">
    <property type="protein sequence ID" value="SGZ09233.1"/>
    <property type="molecule type" value="Genomic_DNA"/>
</dbReference>
<dbReference type="AlphaFoldDB" id="A0A2X0MLK4"/>
<protein>
    <submittedName>
        <fullName evidence="1">BQ5605_C030g10856 protein</fullName>
    </submittedName>
</protein>
<name>A0A2X0MLK4_9BASI</name>
<proteinExistence type="predicted"/>
<keyword evidence="2" id="KW-1185">Reference proteome</keyword>